<keyword evidence="6" id="KW-0067">ATP-binding</keyword>
<evidence type="ECO:0000313" key="13">
    <source>
        <dbReference type="EMBL" id="AOX17573.1"/>
    </source>
</evidence>
<evidence type="ECO:0000259" key="12">
    <source>
        <dbReference type="PROSITE" id="PS50045"/>
    </source>
</evidence>
<evidence type="ECO:0000256" key="11">
    <source>
        <dbReference type="ARBA" id="ARBA00023163"/>
    </source>
</evidence>
<dbReference type="OrthoDB" id="9802388at2"/>
<keyword evidence="10" id="KW-0010">Activator</keyword>
<keyword evidence="5" id="KW-0547">Nucleotide-binding</keyword>
<dbReference type="STRING" id="153496.A0U89_10930"/>
<keyword evidence="2" id="KW-0963">Cytoplasm</keyword>
<evidence type="ECO:0000256" key="10">
    <source>
        <dbReference type="ARBA" id="ARBA00023159"/>
    </source>
</evidence>
<dbReference type="Proteomes" id="UP000179145">
    <property type="component" value="Chromosome"/>
</dbReference>
<keyword evidence="11" id="KW-0804">Transcription</keyword>
<dbReference type="CDD" id="cd00009">
    <property type="entry name" value="AAA"/>
    <property type="match status" value="1"/>
</dbReference>
<dbReference type="InterPro" id="IPR027417">
    <property type="entry name" value="P-loop_NTPase"/>
</dbReference>
<dbReference type="Gene3D" id="1.10.10.60">
    <property type="entry name" value="Homeodomain-like"/>
    <property type="match status" value="1"/>
</dbReference>
<dbReference type="InterPro" id="IPR009057">
    <property type="entry name" value="Homeodomain-like_sf"/>
</dbReference>
<dbReference type="GO" id="GO:0006355">
    <property type="term" value="P:regulation of DNA-templated transcription"/>
    <property type="evidence" value="ECO:0007669"/>
    <property type="project" value="InterPro"/>
</dbReference>
<dbReference type="Gene3D" id="1.10.8.60">
    <property type="match status" value="1"/>
</dbReference>
<dbReference type="eggNOG" id="COG2204">
    <property type="taxonomic scope" value="Bacteria"/>
</dbReference>
<dbReference type="SMART" id="SM00382">
    <property type="entry name" value="AAA"/>
    <property type="match status" value="1"/>
</dbReference>
<feature type="domain" description="Sigma-54 factor interaction" evidence="12">
    <location>
        <begin position="21"/>
        <end position="213"/>
    </location>
</feature>
<dbReference type="PANTHER" id="PTHR32071">
    <property type="entry name" value="TRANSCRIPTIONAL REGULATORY PROTEIN"/>
    <property type="match status" value="1"/>
</dbReference>
<dbReference type="InterPro" id="IPR025944">
    <property type="entry name" value="Sigma_54_int_dom_CS"/>
</dbReference>
<dbReference type="InterPro" id="IPR002078">
    <property type="entry name" value="Sigma_54_int"/>
</dbReference>
<dbReference type="Pfam" id="PF14532">
    <property type="entry name" value="Sigma54_activ_2"/>
    <property type="match status" value="1"/>
</dbReference>
<organism evidence="13 14">
    <name type="scientific">Kozakia baliensis</name>
    <dbReference type="NCBI Taxonomy" id="153496"/>
    <lineage>
        <taxon>Bacteria</taxon>
        <taxon>Pseudomonadati</taxon>
        <taxon>Pseudomonadota</taxon>
        <taxon>Alphaproteobacteria</taxon>
        <taxon>Acetobacterales</taxon>
        <taxon>Acetobacteraceae</taxon>
        <taxon>Kozakia</taxon>
    </lineage>
</organism>
<dbReference type="InterPro" id="IPR003593">
    <property type="entry name" value="AAA+_ATPase"/>
</dbReference>
<dbReference type="GO" id="GO:0000160">
    <property type="term" value="P:phosphorelay signal transduction system"/>
    <property type="evidence" value="ECO:0007669"/>
    <property type="project" value="UniProtKB-KW"/>
</dbReference>
<dbReference type="SUPFAM" id="SSF46689">
    <property type="entry name" value="Homeodomain-like"/>
    <property type="match status" value="1"/>
</dbReference>
<comment type="subcellular location">
    <subcellularLocation>
        <location evidence="1">Cytoplasm</location>
    </subcellularLocation>
</comment>
<dbReference type="PANTHER" id="PTHR32071:SF95">
    <property type="entry name" value="DNA-BINDING TRANSCRIPTIONAL REGULATOR NTRC"/>
    <property type="match status" value="1"/>
</dbReference>
<evidence type="ECO:0000256" key="6">
    <source>
        <dbReference type="ARBA" id="ARBA00022840"/>
    </source>
</evidence>
<keyword evidence="8" id="KW-0805">Transcription regulation</keyword>
<keyword evidence="7" id="KW-0902">Two-component regulatory system</keyword>
<dbReference type="Pfam" id="PF25601">
    <property type="entry name" value="AAA_lid_14"/>
    <property type="match status" value="1"/>
</dbReference>
<evidence type="ECO:0000256" key="5">
    <source>
        <dbReference type="ARBA" id="ARBA00022741"/>
    </source>
</evidence>
<accession>A0A1D8UVA6</accession>
<reference evidence="13 14" key="1">
    <citation type="journal article" date="2016" name="Microb. Cell Fact.">
        <title>Dissection of exopolysaccharide biosynthesis in Kozakia baliensis.</title>
        <authorList>
            <person name="Brandt J.U."/>
            <person name="Jakob F."/>
            <person name="Behr J."/>
            <person name="Geissler A.J."/>
            <person name="Vogel R.F."/>
        </authorList>
    </citation>
    <scope>NUCLEOTIDE SEQUENCE [LARGE SCALE GENOMIC DNA]</scope>
    <source>
        <strain evidence="13 14">DSM 14400</strain>
    </source>
</reference>
<dbReference type="AlphaFoldDB" id="A0A1D8UVA6"/>
<dbReference type="PROSITE" id="PS50045">
    <property type="entry name" value="SIGMA54_INTERACT_4"/>
    <property type="match status" value="1"/>
</dbReference>
<dbReference type="Gene3D" id="3.40.50.300">
    <property type="entry name" value="P-loop containing nucleotide triphosphate hydrolases"/>
    <property type="match status" value="1"/>
</dbReference>
<dbReference type="EMBL" id="CP014674">
    <property type="protein sequence ID" value="AOX17573.1"/>
    <property type="molecule type" value="Genomic_DNA"/>
</dbReference>
<dbReference type="Pfam" id="PF02954">
    <property type="entry name" value="HTH_8"/>
    <property type="match status" value="1"/>
</dbReference>
<evidence type="ECO:0000256" key="9">
    <source>
        <dbReference type="ARBA" id="ARBA00023125"/>
    </source>
</evidence>
<evidence type="ECO:0000313" key="14">
    <source>
        <dbReference type="Proteomes" id="UP000179145"/>
    </source>
</evidence>
<dbReference type="GO" id="GO:0043565">
    <property type="term" value="F:sequence-specific DNA binding"/>
    <property type="evidence" value="ECO:0007669"/>
    <property type="project" value="InterPro"/>
</dbReference>
<dbReference type="SUPFAM" id="SSF52540">
    <property type="entry name" value="P-loop containing nucleoside triphosphate hydrolases"/>
    <property type="match status" value="1"/>
</dbReference>
<gene>
    <name evidence="13" type="ORF">A0U89_10930</name>
</gene>
<sequence length="319" mass="35280">MSAALASLTPESCKVLLHQDMPGESSAIRAVRTYLLHCLQSDQPVLLEGEPGCGKAYVARLIHRLDRPNGPFVAMTVQDDPAEMMARAEAGSLFLDEISDLSPEAQNGLLRLFRAADGEASPRVIVASSRDLASLVAQEKFHAELYLRINVLHVTLPPLRERKQDIAALCQQWARQENLAPHGVAESGVLWLLQQHWPGNVRQLRNLLHRAAVQNPNGHLDDAALRCAFGETQEAEAGSPLAEPFATILSRYLTPFLEAHGEHVQDLHARIVEEVERPLFRLVLQATAGNQLRAAAMLGLNRNTLRKRMRHLGVEAERS</sequence>
<keyword evidence="14" id="KW-1185">Reference proteome</keyword>
<evidence type="ECO:0000256" key="8">
    <source>
        <dbReference type="ARBA" id="ARBA00023015"/>
    </source>
</evidence>
<dbReference type="InterPro" id="IPR002197">
    <property type="entry name" value="HTH_Fis"/>
</dbReference>
<keyword evidence="3" id="KW-0678">Repressor</keyword>
<evidence type="ECO:0000256" key="7">
    <source>
        <dbReference type="ARBA" id="ARBA00023012"/>
    </source>
</evidence>
<dbReference type="InterPro" id="IPR058031">
    <property type="entry name" value="AAA_lid_NorR"/>
</dbReference>
<dbReference type="PROSITE" id="PS00688">
    <property type="entry name" value="SIGMA54_INTERACT_3"/>
    <property type="match status" value="1"/>
</dbReference>
<dbReference type="RefSeq" id="WP_070403147.1">
    <property type="nucleotide sequence ID" value="NZ_BJVW01000001.1"/>
</dbReference>
<dbReference type="PRINTS" id="PR01590">
    <property type="entry name" value="HTHFIS"/>
</dbReference>
<evidence type="ECO:0000256" key="2">
    <source>
        <dbReference type="ARBA" id="ARBA00022490"/>
    </source>
</evidence>
<dbReference type="GO" id="GO:0005524">
    <property type="term" value="F:ATP binding"/>
    <property type="evidence" value="ECO:0007669"/>
    <property type="project" value="UniProtKB-KW"/>
</dbReference>
<evidence type="ECO:0000256" key="1">
    <source>
        <dbReference type="ARBA" id="ARBA00004496"/>
    </source>
</evidence>
<keyword evidence="9" id="KW-0238">DNA-binding</keyword>
<protein>
    <recommendedName>
        <fullName evidence="12">Sigma-54 factor interaction domain-containing protein</fullName>
    </recommendedName>
</protein>
<dbReference type="KEGG" id="kba:A0U89_10930"/>
<evidence type="ECO:0000256" key="3">
    <source>
        <dbReference type="ARBA" id="ARBA00022491"/>
    </source>
</evidence>
<proteinExistence type="predicted"/>
<name>A0A1D8UVA6_9PROT</name>
<keyword evidence="4" id="KW-0597">Phosphoprotein</keyword>
<evidence type="ECO:0000256" key="4">
    <source>
        <dbReference type="ARBA" id="ARBA00022553"/>
    </source>
</evidence>